<evidence type="ECO:0000256" key="2">
    <source>
        <dbReference type="ARBA" id="ARBA00004429"/>
    </source>
</evidence>
<keyword evidence="5" id="KW-1003">Cell membrane</keyword>
<keyword evidence="4 10" id="KW-0813">Transport</keyword>
<protein>
    <submittedName>
        <fullName evidence="12">ABC transporter permease protein</fullName>
    </submittedName>
</protein>
<keyword evidence="7" id="KW-0029">Amino-acid transport</keyword>
<feature type="domain" description="ABC transmembrane type-1" evidence="11">
    <location>
        <begin position="25"/>
        <end position="213"/>
    </location>
</feature>
<comment type="subcellular location">
    <subcellularLocation>
        <location evidence="2">Cell inner membrane</location>
        <topology evidence="2">Multi-pass membrane protein</topology>
    </subcellularLocation>
    <subcellularLocation>
        <location evidence="10">Cell membrane</location>
        <topology evidence="10">Multi-pass membrane protein</topology>
    </subcellularLocation>
</comment>
<dbReference type="PANTHER" id="PTHR30614:SF20">
    <property type="entry name" value="GLUTAMINE TRANSPORT SYSTEM PERMEASE PROTEIN GLNP"/>
    <property type="match status" value="1"/>
</dbReference>
<comment type="caution">
    <text evidence="12">The sequence shown here is derived from an EMBL/GenBank/DDBJ whole genome shotgun (WGS) entry which is preliminary data.</text>
</comment>
<dbReference type="PANTHER" id="PTHR30614">
    <property type="entry name" value="MEMBRANE COMPONENT OF AMINO ACID ABC TRANSPORTER"/>
    <property type="match status" value="1"/>
</dbReference>
<dbReference type="AlphaFoldDB" id="A0AA87PYJ2"/>
<gene>
    <name evidence="12" type="ORF">RRH01S_03_01240</name>
</gene>
<evidence type="ECO:0000256" key="1">
    <source>
        <dbReference type="ARBA" id="ARBA00003159"/>
    </source>
</evidence>
<dbReference type="Pfam" id="PF00528">
    <property type="entry name" value="BPD_transp_1"/>
    <property type="match status" value="1"/>
</dbReference>
<comment type="similarity">
    <text evidence="3">Belongs to the binding-protein-dependent transport system permease family. HisMQ subfamily.</text>
</comment>
<evidence type="ECO:0000256" key="9">
    <source>
        <dbReference type="ARBA" id="ARBA00023136"/>
    </source>
</evidence>
<dbReference type="SUPFAM" id="SSF161098">
    <property type="entry name" value="MetI-like"/>
    <property type="match status" value="1"/>
</dbReference>
<dbReference type="CDD" id="cd06261">
    <property type="entry name" value="TM_PBP2"/>
    <property type="match status" value="1"/>
</dbReference>
<feature type="transmembrane region" description="Helical" evidence="10">
    <location>
        <begin position="97"/>
        <end position="116"/>
    </location>
</feature>
<organism evidence="12 13">
    <name type="scientific">Rhizobium rhizogenes NBRC 13257</name>
    <dbReference type="NCBI Taxonomy" id="1220581"/>
    <lineage>
        <taxon>Bacteria</taxon>
        <taxon>Pseudomonadati</taxon>
        <taxon>Pseudomonadota</taxon>
        <taxon>Alphaproteobacteria</taxon>
        <taxon>Hyphomicrobiales</taxon>
        <taxon>Rhizobiaceae</taxon>
        <taxon>Rhizobium/Agrobacterium group</taxon>
        <taxon>Rhizobium</taxon>
    </lineage>
</organism>
<feature type="transmembrane region" description="Helical" evidence="10">
    <location>
        <begin position="24"/>
        <end position="49"/>
    </location>
</feature>
<feature type="transmembrane region" description="Helical" evidence="10">
    <location>
        <begin position="70"/>
        <end position="91"/>
    </location>
</feature>
<evidence type="ECO:0000256" key="3">
    <source>
        <dbReference type="ARBA" id="ARBA00010072"/>
    </source>
</evidence>
<dbReference type="InterPro" id="IPR035906">
    <property type="entry name" value="MetI-like_sf"/>
</dbReference>
<proteinExistence type="inferred from homology"/>
<evidence type="ECO:0000313" key="13">
    <source>
        <dbReference type="Proteomes" id="UP000026941"/>
    </source>
</evidence>
<dbReference type="RefSeq" id="WP_007688919.1">
    <property type="nucleotide sequence ID" value="NZ_BAYX01000003.1"/>
</dbReference>
<evidence type="ECO:0000259" key="11">
    <source>
        <dbReference type="PROSITE" id="PS50928"/>
    </source>
</evidence>
<keyword evidence="6 10" id="KW-0812">Transmembrane</keyword>
<evidence type="ECO:0000256" key="10">
    <source>
        <dbReference type="RuleBase" id="RU363032"/>
    </source>
</evidence>
<dbReference type="GO" id="GO:0022857">
    <property type="term" value="F:transmembrane transporter activity"/>
    <property type="evidence" value="ECO:0007669"/>
    <property type="project" value="InterPro"/>
</dbReference>
<dbReference type="InterPro" id="IPR043429">
    <property type="entry name" value="ArtM/GltK/GlnP/TcyL/YhdX-like"/>
</dbReference>
<dbReference type="GeneID" id="86851013"/>
<evidence type="ECO:0000256" key="4">
    <source>
        <dbReference type="ARBA" id="ARBA00022448"/>
    </source>
</evidence>
<dbReference type="EMBL" id="BAYX01000003">
    <property type="protein sequence ID" value="GAJ92055.1"/>
    <property type="molecule type" value="Genomic_DNA"/>
</dbReference>
<evidence type="ECO:0000256" key="8">
    <source>
        <dbReference type="ARBA" id="ARBA00022989"/>
    </source>
</evidence>
<dbReference type="InterPro" id="IPR010065">
    <property type="entry name" value="AA_ABC_transptr_permease_3TM"/>
</dbReference>
<dbReference type="NCBIfam" id="TIGR01726">
    <property type="entry name" value="HEQRo_perm_3TM"/>
    <property type="match status" value="1"/>
</dbReference>
<accession>A0AA87PYJ2</accession>
<comment type="function">
    <text evidence="1">Part of the binding-protein-dependent transport system for glutamine; probably responsible for the translocation of the substrate across the membrane.</text>
</comment>
<name>A0AA87PYJ2_RHIRH</name>
<keyword evidence="9 10" id="KW-0472">Membrane</keyword>
<dbReference type="PROSITE" id="PS50928">
    <property type="entry name" value="ABC_TM1"/>
    <property type="match status" value="1"/>
</dbReference>
<keyword evidence="8 10" id="KW-1133">Transmembrane helix</keyword>
<evidence type="ECO:0000256" key="7">
    <source>
        <dbReference type="ARBA" id="ARBA00022970"/>
    </source>
</evidence>
<dbReference type="InterPro" id="IPR000515">
    <property type="entry name" value="MetI-like"/>
</dbReference>
<evidence type="ECO:0000256" key="6">
    <source>
        <dbReference type="ARBA" id="ARBA00022692"/>
    </source>
</evidence>
<evidence type="ECO:0000256" key="5">
    <source>
        <dbReference type="ARBA" id="ARBA00022475"/>
    </source>
</evidence>
<evidence type="ECO:0000313" key="12">
    <source>
        <dbReference type="EMBL" id="GAJ92055.1"/>
    </source>
</evidence>
<sequence>MLKDILAQLPQVFTSYNIAMLAEAALTTLFLSAVGCLVGVVFGTILSLARLSRTRLLLPVKIVAFVYVEVFRRVPFLVTLLVFFFGAQVLGFDISPLVVTLISTSVISTAFVAEIIRAGLAAVRPSQLEAAEVMNFSPWQTLCLVRWPQAWPLILPPVFGYFVLFIKDTALASQIGVLELTQAGKILNTKGFSALLVFATILILYFLISYPLARLGAYLESNLGASRHSRSHGQLR</sequence>
<feature type="transmembrane region" description="Helical" evidence="10">
    <location>
        <begin position="192"/>
        <end position="213"/>
    </location>
</feature>
<dbReference type="Proteomes" id="UP000026941">
    <property type="component" value="Unassembled WGS sequence"/>
</dbReference>
<dbReference type="Gene3D" id="1.10.3720.10">
    <property type="entry name" value="MetI-like"/>
    <property type="match status" value="1"/>
</dbReference>
<reference evidence="12 13" key="1">
    <citation type="submission" date="2014-05" db="EMBL/GenBank/DDBJ databases">
        <title>Whole genome shotgun sequence of Rhizobium rhizogenes NBRC 13257.</title>
        <authorList>
            <person name="Katano-Makiyama Y."/>
            <person name="Hosoyama A."/>
            <person name="Hashimoto M."/>
            <person name="Hosoyama Y."/>
            <person name="Noguchi M."/>
            <person name="Tsuchikane K."/>
            <person name="Kimura A."/>
            <person name="Ohji S."/>
            <person name="Ichikawa N."/>
            <person name="Yamazoe A."/>
            <person name="Fujita N."/>
        </authorList>
    </citation>
    <scope>NUCLEOTIDE SEQUENCE [LARGE SCALE GENOMIC DNA]</scope>
    <source>
        <strain evidence="12 13">NBRC 13257</strain>
    </source>
</reference>
<dbReference type="GO" id="GO:0043190">
    <property type="term" value="C:ATP-binding cassette (ABC) transporter complex"/>
    <property type="evidence" value="ECO:0007669"/>
    <property type="project" value="InterPro"/>
</dbReference>
<dbReference type="GO" id="GO:0006865">
    <property type="term" value="P:amino acid transport"/>
    <property type="evidence" value="ECO:0007669"/>
    <property type="project" value="UniProtKB-KW"/>
</dbReference>